<evidence type="ECO:0000313" key="2">
    <source>
        <dbReference type="Proteomes" id="UP000574769"/>
    </source>
</evidence>
<dbReference type="AlphaFoldDB" id="A0A7W7AN38"/>
<dbReference type="Proteomes" id="UP000574769">
    <property type="component" value="Unassembled WGS sequence"/>
</dbReference>
<reference evidence="1 2" key="1">
    <citation type="submission" date="2020-08" db="EMBL/GenBank/DDBJ databases">
        <title>Genomic Encyclopedia of Type Strains, Phase IV (KMG-IV): sequencing the most valuable type-strain genomes for metagenomic binning, comparative biology and taxonomic classification.</title>
        <authorList>
            <person name="Goeker M."/>
        </authorList>
    </citation>
    <scope>NUCLEOTIDE SEQUENCE [LARGE SCALE GENOMIC DNA]</scope>
    <source>
        <strain evidence="1 2">DSM 15867</strain>
    </source>
</reference>
<proteinExistence type="predicted"/>
<keyword evidence="2" id="KW-1185">Reference proteome</keyword>
<name>A0A7W7AN38_9SPHN</name>
<protein>
    <recommendedName>
        <fullName evidence="3">Lipoprotein</fullName>
    </recommendedName>
</protein>
<dbReference type="PROSITE" id="PS51257">
    <property type="entry name" value="PROKAR_LIPOPROTEIN"/>
    <property type="match status" value="1"/>
</dbReference>
<evidence type="ECO:0008006" key="3">
    <source>
        <dbReference type="Google" id="ProtNLM"/>
    </source>
</evidence>
<dbReference type="EMBL" id="JACHNY010000025">
    <property type="protein sequence ID" value="MBB4620050.1"/>
    <property type="molecule type" value="Genomic_DNA"/>
</dbReference>
<organism evidence="1 2">
    <name type="scientific">Sphingomonas abaci</name>
    <dbReference type="NCBI Taxonomy" id="237611"/>
    <lineage>
        <taxon>Bacteria</taxon>
        <taxon>Pseudomonadati</taxon>
        <taxon>Pseudomonadota</taxon>
        <taxon>Alphaproteobacteria</taxon>
        <taxon>Sphingomonadales</taxon>
        <taxon>Sphingomonadaceae</taxon>
        <taxon>Sphingomonas</taxon>
    </lineage>
</organism>
<sequence>MRALFPLFFFLLASCGDIPRDPDGSLKRIRRERVLHVGMVEGADLQSIRRADALIAALAKDTGANPAVTRDGQEALLLRLEAGDLDIVVGGRFAEDTPWKTRVTLGPPLASETAAASTLNDHAVTRNGENAWIMLVQREARKVAR</sequence>
<accession>A0A7W7AN38</accession>
<dbReference type="RefSeq" id="WP_125960852.1">
    <property type="nucleotide sequence ID" value="NZ_JACHNY010000025.1"/>
</dbReference>
<comment type="caution">
    <text evidence="1">The sequence shown here is derived from an EMBL/GenBank/DDBJ whole genome shotgun (WGS) entry which is preliminary data.</text>
</comment>
<evidence type="ECO:0000313" key="1">
    <source>
        <dbReference type="EMBL" id="MBB4620050.1"/>
    </source>
</evidence>
<gene>
    <name evidence="1" type="ORF">GGQ96_004222</name>
</gene>